<keyword evidence="3" id="KW-0001">2Fe-2S</keyword>
<feature type="domain" description="FAD-binding FR-type" evidence="10">
    <location>
        <begin position="17"/>
        <end position="119"/>
    </location>
</feature>
<dbReference type="PROSITE" id="PS00197">
    <property type="entry name" value="2FE2S_FER_1"/>
    <property type="match status" value="1"/>
</dbReference>
<dbReference type="GO" id="GO:0051537">
    <property type="term" value="F:2 iron, 2 sulfur cluster binding"/>
    <property type="evidence" value="ECO:0007669"/>
    <property type="project" value="UniProtKB-KW"/>
</dbReference>
<dbReference type="Gene3D" id="3.10.20.30">
    <property type="match status" value="1"/>
</dbReference>
<gene>
    <name evidence="11" type="ORF">D7003_16750</name>
</gene>
<keyword evidence="12" id="KW-1185">Reference proteome</keyword>
<evidence type="ECO:0000256" key="2">
    <source>
        <dbReference type="ARBA" id="ARBA00022630"/>
    </source>
</evidence>
<evidence type="ECO:0000256" key="3">
    <source>
        <dbReference type="ARBA" id="ARBA00022714"/>
    </source>
</evidence>
<dbReference type="PRINTS" id="PR00409">
    <property type="entry name" value="PHDIOXRDTASE"/>
</dbReference>
<dbReference type="Gene3D" id="2.40.30.10">
    <property type="entry name" value="Translation factors"/>
    <property type="match status" value="1"/>
</dbReference>
<dbReference type="CDD" id="cd00207">
    <property type="entry name" value="fer2"/>
    <property type="match status" value="1"/>
</dbReference>
<dbReference type="Gene3D" id="3.40.50.80">
    <property type="entry name" value="Nucleotide-binding domain of ferredoxin-NADP reductase (FNR) module"/>
    <property type="match status" value="1"/>
</dbReference>
<evidence type="ECO:0000313" key="11">
    <source>
        <dbReference type="EMBL" id="RNL50387.1"/>
    </source>
</evidence>
<accession>A0A3N0BNM9</accession>
<dbReference type="SUPFAM" id="SSF54292">
    <property type="entry name" value="2Fe-2S ferredoxin-like"/>
    <property type="match status" value="1"/>
</dbReference>
<dbReference type="InterPro" id="IPR036010">
    <property type="entry name" value="2Fe-2S_ferredoxin-like_sf"/>
</dbReference>
<feature type="domain" description="2Fe-2S ferredoxin-type" evidence="9">
    <location>
        <begin position="261"/>
        <end position="347"/>
    </location>
</feature>
<dbReference type="GO" id="GO:0046872">
    <property type="term" value="F:metal ion binding"/>
    <property type="evidence" value="ECO:0007669"/>
    <property type="project" value="UniProtKB-KW"/>
</dbReference>
<dbReference type="SUPFAM" id="SSF52343">
    <property type="entry name" value="Ferredoxin reductase-like, C-terminal NADP-linked domain"/>
    <property type="match status" value="1"/>
</dbReference>
<keyword evidence="6" id="KW-0408">Iron</keyword>
<evidence type="ECO:0000313" key="12">
    <source>
        <dbReference type="Proteomes" id="UP000273807"/>
    </source>
</evidence>
<keyword evidence="5" id="KW-0560">Oxidoreductase</keyword>
<keyword evidence="4" id="KW-0479">Metal-binding</keyword>
<dbReference type="PANTHER" id="PTHR47354">
    <property type="entry name" value="NADH OXIDOREDUCTASE HCR"/>
    <property type="match status" value="1"/>
</dbReference>
<dbReference type="EMBL" id="RBED01000135">
    <property type="protein sequence ID" value="RNL50387.1"/>
    <property type="molecule type" value="Genomic_DNA"/>
</dbReference>
<evidence type="ECO:0000256" key="6">
    <source>
        <dbReference type="ARBA" id="ARBA00023004"/>
    </source>
</evidence>
<dbReference type="PANTHER" id="PTHR47354:SF1">
    <property type="entry name" value="CARNITINE MONOOXYGENASE REDUCTASE SUBUNIT"/>
    <property type="match status" value="1"/>
</dbReference>
<evidence type="ECO:0000256" key="4">
    <source>
        <dbReference type="ARBA" id="ARBA00022723"/>
    </source>
</evidence>
<dbReference type="AlphaFoldDB" id="A0A3N0BNM9"/>
<feature type="compositionally biased region" description="Polar residues" evidence="8">
    <location>
        <begin position="237"/>
        <end position="253"/>
    </location>
</feature>
<reference evidence="11 12" key="1">
    <citation type="submission" date="2018-10" db="EMBL/GenBank/DDBJ databases">
        <title>Genome sequencing of Arthrobacter oryzae TNB02.</title>
        <authorList>
            <person name="Cho Y.-J."/>
            <person name="Cho A."/>
            <person name="Kim O.-S."/>
        </authorList>
    </citation>
    <scope>NUCLEOTIDE SEQUENCE [LARGE SCALE GENOMIC DNA]</scope>
    <source>
        <strain evidence="11 12">TNB02</strain>
    </source>
</reference>
<dbReference type="InterPro" id="IPR039261">
    <property type="entry name" value="FNR_nucleotide-bd"/>
</dbReference>
<dbReference type="SUPFAM" id="SSF63380">
    <property type="entry name" value="Riboflavin synthase domain-like"/>
    <property type="match status" value="1"/>
</dbReference>
<feature type="region of interest" description="Disordered" evidence="8">
    <location>
        <begin position="237"/>
        <end position="262"/>
    </location>
</feature>
<evidence type="ECO:0000256" key="1">
    <source>
        <dbReference type="ARBA" id="ARBA00001974"/>
    </source>
</evidence>
<evidence type="ECO:0000256" key="7">
    <source>
        <dbReference type="ARBA" id="ARBA00023014"/>
    </source>
</evidence>
<dbReference type="InterPro" id="IPR050415">
    <property type="entry name" value="MRET"/>
</dbReference>
<dbReference type="Proteomes" id="UP000273807">
    <property type="component" value="Unassembled WGS sequence"/>
</dbReference>
<dbReference type="CDD" id="cd06185">
    <property type="entry name" value="PDR_like"/>
    <property type="match status" value="1"/>
</dbReference>
<dbReference type="InterPro" id="IPR017927">
    <property type="entry name" value="FAD-bd_FR_type"/>
</dbReference>
<protein>
    <submittedName>
        <fullName evidence="11">Oxidoreductase</fullName>
    </submittedName>
</protein>
<comment type="caution">
    <text evidence="11">The sequence shown here is derived from an EMBL/GenBank/DDBJ whole genome shotgun (WGS) entry which is preliminary data.</text>
</comment>
<dbReference type="Pfam" id="PF00111">
    <property type="entry name" value="Fer2"/>
    <property type="match status" value="1"/>
</dbReference>
<name>A0A3N0BNM9_9MICC</name>
<dbReference type="InterPro" id="IPR006058">
    <property type="entry name" value="2Fe2S_fd_BS"/>
</dbReference>
<dbReference type="InterPro" id="IPR012675">
    <property type="entry name" value="Beta-grasp_dom_sf"/>
</dbReference>
<evidence type="ECO:0000259" key="10">
    <source>
        <dbReference type="PROSITE" id="PS51384"/>
    </source>
</evidence>
<dbReference type="RefSeq" id="WP_123256561.1">
    <property type="nucleotide sequence ID" value="NZ_RBED01000135.1"/>
</dbReference>
<dbReference type="GO" id="GO:0016491">
    <property type="term" value="F:oxidoreductase activity"/>
    <property type="evidence" value="ECO:0007669"/>
    <property type="project" value="UniProtKB-KW"/>
</dbReference>
<proteinExistence type="predicted"/>
<evidence type="ECO:0000256" key="5">
    <source>
        <dbReference type="ARBA" id="ARBA00023002"/>
    </source>
</evidence>
<comment type="cofactor">
    <cofactor evidence="1">
        <name>FAD</name>
        <dbReference type="ChEBI" id="CHEBI:57692"/>
    </cofactor>
</comment>
<keyword evidence="2" id="KW-0285">Flavoprotein</keyword>
<evidence type="ECO:0000256" key="8">
    <source>
        <dbReference type="SAM" id="MobiDB-lite"/>
    </source>
</evidence>
<dbReference type="InterPro" id="IPR001041">
    <property type="entry name" value="2Fe-2S_ferredoxin-type"/>
</dbReference>
<dbReference type="PROSITE" id="PS51085">
    <property type="entry name" value="2FE2S_FER_2"/>
    <property type="match status" value="1"/>
</dbReference>
<sequence>MTLQAAEAAVLSAAPEDGFRRLAVSGIRREADGVASVILGDPDGGTLPAWEPGAHVDVLFGNGVLRQYSLCSDPSDHHVWRIAVLREQPGRGGSRYVHEELKAGDVLDVRGPKNNFRGTPGPGEKVFVAGGIGITPLLPMIRAAHAGGEPWRLLYLGSSLRSMAFLDEVSALDPERDKVQVQAKENSGSMDLSEYLRLARLGPDTTVYACGPQRLLTELRSAHAAGAIPRLMFESFGSEQTSGSGQANSSGQVSPPAGSDTPFVVETADGTKITIGAQETILDALQRVNVPALNSCRKGTCGTCETVVLGGVPDHRDEILSAEERAGNETMMICVSRCLGDRLVLDI</sequence>
<dbReference type="InterPro" id="IPR017938">
    <property type="entry name" value="Riboflavin_synthase-like_b-brl"/>
</dbReference>
<dbReference type="OrthoDB" id="502624at2"/>
<organism evidence="11 12">
    <name type="scientific">Arthrobacter oryzae</name>
    <dbReference type="NCBI Taxonomy" id="409290"/>
    <lineage>
        <taxon>Bacteria</taxon>
        <taxon>Bacillati</taxon>
        <taxon>Actinomycetota</taxon>
        <taxon>Actinomycetes</taxon>
        <taxon>Micrococcales</taxon>
        <taxon>Micrococcaceae</taxon>
        <taxon>Arthrobacter</taxon>
    </lineage>
</organism>
<dbReference type="PROSITE" id="PS51384">
    <property type="entry name" value="FAD_FR"/>
    <property type="match status" value="1"/>
</dbReference>
<keyword evidence="7" id="KW-0411">Iron-sulfur</keyword>
<evidence type="ECO:0000259" key="9">
    <source>
        <dbReference type="PROSITE" id="PS51085"/>
    </source>
</evidence>